<evidence type="ECO:0000256" key="2">
    <source>
        <dbReference type="ARBA" id="ARBA00022692"/>
    </source>
</evidence>
<evidence type="ECO:0000256" key="5">
    <source>
        <dbReference type="SAM" id="MobiDB-lite"/>
    </source>
</evidence>
<gene>
    <name evidence="8" type="ORF">A7U60_g5052</name>
</gene>
<dbReference type="InterPro" id="IPR005821">
    <property type="entry name" value="Ion_trans_dom"/>
</dbReference>
<feature type="domain" description="Ion transport" evidence="7">
    <location>
        <begin position="67"/>
        <end position="178"/>
    </location>
</feature>
<evidence type="ECO:0000256" key="6">
    <source>
        <dbReference type="SAM" id="Phobius"/>
    </source>
</evidence>
<comment type="subcellular location">
    <subcellularLocation>
        <location evidence="1">Membrane</location>
        <topology evidence="1">Multi-pass membrane protein</topology>
    </subcellularLocation>
</comment>
<feature type="transmembrane region" description="Helical" evidence="6">
    <location>
        <begin position="127"/>
        <end position="146"/>
    </location>
</feature>
<sequence>MSSNRQLPPDLDVDEPLEDAEASEREPLHQSQPEVTQPEPTRSLYALTRKEITHGIANRFVHSRTYIFLYLGMAALSITTVVLSLTDGCPGLAFYILEIIINTTMIAEVSIRLVAFGSRFWKSPFNILDLVLTFFCVITVLTIVFAGCGSTSKEEELFDTLLLVVRNMLQFIRLAAVMRQSGQSIFSRPRPIDLTAARRAGFSLDLDLPDEAEEELSRRRSPVLFDAHGRDEEEGLERTPPPKPNKPSVPLVVDDRDQEDLWAGL</sequence>
<dbReference type="GO" id="GO:0016020">
    <property type="term" value="C:membrane"/>
    <property type="evidence" value="ECO:0007669"/>
    <property type="project" value="UniProtKB-SubCell"/>
</dbReference>
<evidence type="ECO:0000256" key="1">
    <source>
        <dbReference type="ARBA" id="ARBA00004141"/>
    </source>
</evidence>
<evidence type="ECO:0000259" key="7">
    <source>
        <dbReference type="Pfam" id="PF00520"/>
    </source>
</evidence>
<feature type="compositionally biased region" description="Acidic residues" evidence="5">
    <location>
        <begin position="256"/>
        <end position="265"/>
    </location>
</feature>
<dbReference type="Gene3D" id="1.20.120.350">
    <property type="entry name" value="Voltage-gated potassium channels. Chain C"/>
    <property type="match status" value="1"/>
</dbReference>
<dbReference type="GO" id="GO:0005216">
    <property type="term" value="F:monoatomic ion channel activity"/>
    <property type="evidence" value="ECO:0007669"/>
    <property type="project" value="InterPro"/>
</dbReference>
<reference evidence="8" key="1">
    <citation type="submission" date="2016-06" db="EMBL/GenBank/DDBJ databases">
        <title>Draft Genome sequence of the fungus Inonotus baumii.</title>
        <authorList>
            <person name="Zhu H."/>
            <person name="Lin W."/>
        </authorList>
    </citation>
    <scope>NUCLEOTIDE SEQUENCE</scope>
    <source>
        <strain evidence="8">821</strain>
    </source>
</reference>
<keyword evidence="9" id="KW-1185">Reference proteome</keyword>
<comment type="caution">
    <text evidence="8">The sequence shown here is derived from an EMBL/GenBank/DDBJ whole genome shotgun (WGS) entry which is preliminary data.</text>
</comment>
<dbReference type="InterPro" id="IPR027359">
    <property type="entry name" value="Volt_channel_dom_sf"/>
</dbReference>
<evidence type="ECO:0000256" key="4">
    <source>
        <dbReference type="ARBA" id="ARBA00023136"/>
    </source>
</evidence>
<feature type="compositionally biased region" description="Polar residues" evidence="5">
    <location>
        <begin position="29"/>
        <end position="40"/>
    </location>
</feature>
<name>A0A9Q5N4C6_SANBA</name>
<evidence type="ECO:0000256" key="3">
    <source>
        <dbReference type="ARBA" id="ARBA00022989"/>
    </source>
</evidence>
<accession>A0A9Q5N4C6</accession>
<dbReference type="OrthoDB" id="429183at2759"/>
<evidence type="ECO:0000313" key="8">
    <source>
        <dbReference type="EMBL" id="OCB87915.1"/>
    </source>
</evidence>
<keyword evidence="3 6" id="KW-1133">Transmembrane helix</keyword>
<feature type="transmembrane region" description="Helical" evidence="6">
    <location>
        <begin position="67"/>
        <end position="86"/>
    </location>
</feature>
<dbReference type="Pfam" id="PF00520">
    <property type="entry name" value="Ion_trans"/>
    <property type="match status" value="1"/>
</dbReference>
<proteinExistence type="predicted"/>
<feature type="region of interest" description="Disordered" evidence="5">
    <location>
        <begin position="1"/>
        <end position="40"/>
    </location>
</feature>
<feature type="compositionally biased region" description="Acidic residues" evidence="5">
    <location>
        <begin position="11"/>
        <end position="21"/>
    </location>
</feature>
<dbReference type="PANTHER" id="PTHR38483:SF1">
    <property type="entry name" value="ION TRANSPORT DOMAIN-CONTAINING PROTEIN"/>
    <property type="match status" value="1"/>
</dbReference>
<feature type="region of interest" description="Disordered" evidence="5">
    <location>
        <begin position="213"/>
        <end position="265"/>
    </location>
</feature>
<protein>
    <recommendedName>
        <fullName evidence="7">Ion transport domain-containing protein</fullName>
    </recommendedName>
</protein>
<feature type="transmembrane region" description="Helical" evidence="6">
    <location>
        <begin position="92"/>
        <end position="115"/>
    </location>
</feature>
<keyword evidence="4 6" id="KW-0472">Membrane</keyword>
<organism evidence="8 9">
    <name type="scientific">Sanghuangporus baumii</name>
    <name type="common">Phellinus baumii</name>
    <dbReference type="NCBI Taxonomy" id="108892"/>
    <lineage>
        <taxon>Eukaryota</taxon>
        <taxon>Fungi</taxon>
        <taxon>Dikarya</taxon>
        <taxon>Basidiomycota</taxon>
        <taxon>Agaricomycotina</taxon>
        <taxon>Agaricomycetes</taxon>
        <taxon>Hymenochaetales</taxon>
        <taxon>Hymenochaetaceae</taxon>
        <taxon>Sanghuangporus</taxon>
    </lineage>
</organism>
<dbReference type="EMBL" id="LNZH02000187">
    <property type="protein sequence ID" value="OCB87915.1"/>
    <property type="molecule type" value="Genomic_DNA"/>
</dbReference>
<evidence type="ECO:0000313" key="9">
    <source>
        <dbReference type="Proteomes" id="UP000757232"/>
    </source>
</evidence>
<dbReference type="AlphaFoldDB" id="A0A9Q5N4C6"/>
<dbReference type="PANTHER" id="PTHR38483">
    <property type="entry name" value="CHROMOSOME 1, WHOLE GENOME SHOTGUN SEQUENCE"/>
    <property type="match status" value="1"/>
</dbReference>
<dbReference type="Proteomes" id="UP000757232">
    <property type="component" value="Unassembled WGS sequence"/>
</dbReference>
<keyword evidence="2 6" id="KW-0812">Transmembrane</keyword>